<name>A0A2V1IPS2_9BACT</name>
<dbReference type="PANTHER" id="PTHR43481">
    <property type="entry name" value="FRUCTOSE-1-PHOSPHATE PHOSPHATASE"/>
    <property type="match status" value="1"/>
</dbReference>
<accession>A0A2V1IPS2</accession>
<evidence type="ECO:0000313" key="2">
    <source>
        <dbReference type="Proteomes" id="UP000244905"/>
    </source>
</evidence>
<dbReference type="InterPro" id="IPR023214">
    <property type="entry name" value="HAD_sf"/>
</dbReference>
<dbReference type="InterPro" id="IPR036412">
    <property type="entry name" value="HAD-like_sf"/>
</dbReference>
<dbReference type="SFLD" id="SFLDS00003">
    <property type="entry name" value="Haloacid_Dehalogenase"/>
    <property type="match status" value="1"/>
</dbReference>
<evidence type="ECO:0000313" key="1">
    <source>
        <dbReference type="EMBL" id="PWB01701.1"/>
    </source>
</evidence>
<dbReference type="NCBIfam" id="TIGR01509">
    <property type="entry name" value="HAD-SF-IA-v3"/>
    <property type="match status" value="1"/>
</dbReference>
<dbReference type="Gene3D" id="3.40.50.1000">
    <property type="entry name" value="HAD superfamily/HAD-like"/>
    <property type="match status" value="1"/>
</dbReference>
<organism evidence="1 2">
    <name type="scientific">Duncaniella muris</name>
    <dbReference type="NCBI Taxonomy" id="2094150"/>
    <lineage>
        <taxon>Bacteria</taxon>
        <taxon>Pseudomonadati</taxon>
        <taxon>Bacteroidota</taxon>
        <taxon>Bacteroidia</taxon>
        <taxon>Bacteroidales</taxon>
        <taxon>Muribaculaceae</taxon>
        <taxon>Duncaniella</taxon>
    </lineage>
</organism>
<dbReference type="EMBL" id="PUEC01000019">
    <property type="protein sequence ID" value="PWB01701.1"/>
    <property type="molecule type" value="Genomic_DNA"/>
</dbReference>
<sequence length="213" mass="23754">MERKTGVLFDLDGVLVDSEGEYTKFWGAMGRRYNVGGETFAYDIKGTTLAEILKGFPEDERDGIVRELHEFEKNMTYPWIPGVEKFLHILSEREIPFAIVTSSDEVKMSYLFKAHPELKEMVSALVTAGLVTNSKPDPEGYLKGASMIRVPIEDCFVFEDSMQGLEAGRRSGATVIGLATTNSRERINGKAHKIIDDFAGFSIDDMQAARVSE</sequence>
<dbReference type="Pfam" id="PF13419">
    <property type="entry name" value="HAD_2"/>
    <property type="match status" value="1"/>
</dbReference>
<dbReference type="AlphaFoldDB" id="A0A2V1IPS2"/>
<dbReference type="SUPFAM" id="SSF56784">
    <property type="entry name" value="HAD-like"/>
    <property type="match status" value="1"/>
</dbReference>
<dbReference type="InterPro" id="IPR051806">
    <property type="entry name" value="HAD-like_SPP"/>
</dbReference>
<dbReference type="InterPro" id="IPR041492">
    <property type="entry name" value="HAD_2"/>
</dbReference>
<reference evidence="2" key="1">
    <citation type="submission" date="2018-02" db="EMBL/GenBank/DDBJ databases">
        <authorList>
            <person name="Clavel T."/>
            <person name="Strowig T."/>
        </authorList>
    </citation>
    <scope>NUCLEOTIDE SEQUENCE [LARGE SCALE GENOMIC DNA]</scope>
    <source>
        <strain evidence="2">DSM 103720</strain>
    </source>
</reference>
<dbReference type="Gene3D" id="1.10.150.240">
    <property type="entry name" value="Putative phosphatase, domain 2"/>
    <property type="match status" value="1"/>
</dbReference>
<dbReference type="InterPro" id="IPR006439">
    <property type="entry name" value="HAD-SF_hydro_IA"/>
</dbReference>
<dbReference type="RefSeq" id="WP_107032635.1">
    <property type="nucleotide sequence ID" value="NZ_CAJSYL010000040.1"/>
</dbReference>
<protein>
    <submittedName>
        <fullName evidence="1">Phosphatase</fullName>
    </submittedName>
</protein>
<dbReference type="Proteomes" id="UP000244905">
    <property type="component" value="Unassembled WGS sequence"/>
</dbReference>
<gene>
    <name evidence="1" type="ORF">C5O23_09130</name>
</gene>
<dbReference type="GO" id="GO:0050308">
    <property type="term" value="F:sugar-phosphatase activity"/>
    <property type="evidence" value="ECO:0007669"/>
    <property type="project" value="TreeGrafter"/>
</dbReference>
<keyword evidence="2" id="KW-1185">Reference proteome</keyword>
<dbReference type="InterPro" id="IPR023198">
    <property type="entry name" value="PGP-like_dom2"/>
</dbReference>
<dbReference type="SFLD" id="SFLDG01129">
    <property type="entry name" value="C1.5:_HAD__Beta-PGM__Phosphata"/>
    <property type="match status" value="1"/>
</dbReference>
<dbReference type="PANTHER" id="PTHR43481:SF4">
    <property type="entry name" value="GLYCEROL-1-PHOSPHATE PHOSPHOHYDROLASE 1-RELATED"/>
    <property type="match status" value="1"/>
</dbReference>
<comment type="caution">
    <text evidence="1">The sequence shown here is derived from an EMBL/GenBank/DDBJ whole genome shotgun (WGS) entry which is preliminary data.</text>
</comment>
<proteinExistence type="predicted"/>
<dbReference type="GeneID" id="82526502"/>